<feature type="region of interest" description="Disordered" evidence="1">
    <location>
        <begin position="1"/>
        <end position="37"/>
    </location>
</feature>
<dbReference type="EMBL" id="AP023177">
    <property type="protein sequence ID" value="BCF95351.1"/>
    <property type="molecule type" value="Genomic_DNA"/>
</dbReference>
<keyword evidence="2" id="KW-0614">Plasmid</keyword>
<protein>
    <submittedName>
        <fullName evidence="2">Uncharacterized protein</fullName>
    </submittedName>
</protein>
<evidence type="ECO:0000313" key="2">
    <source>
        <dbReference type="EMBL" id="BCF95351.1"/>
    </source>
</evidence>
<gene>
    <name evidence="2" type="ORF">PPGU16_84180</name>
</gene>
<proteinExistence type="predicted"/>
<dbReference type="KEGG" id="plad:PPGU16_84180"/>
<evidence type="ECO:0000313" key="3">
    <source>
        <dbReference type="Proteomes" id="UP000510888"/>
    </source>
</evidence>
<dbReference type="AlphaFoldDB" id="A0A7I8C4F5"/>
<name>A0A7I8C4F5_9BURK</name>
<accession>A0A7I8C4F5</accession>
<sequence>MTSRCNGPGAANRRMGDVGGTPDSASKRALRRLSKQERAHEELALWKTKITANC</sequence>
<evidence type="ECO:0000256" key="1">
    <source>
        <dbReference type="SAM" id="MobiDB-lite"/>
    </source>
</evidence>
<reference evidence="2 3" key="1">
    <citation type="journal article" date="2020" name="Genes (Basel)">
        <title>Genomic Comparison of Insect Gut Symbionts from Divergent Burkholderia Subclades.</title>
        <authorList>
            <person name="Takeshita K."/>
            <person name="Kikuchi Y."/>
        </authorList>
    </citation>
    <scope>NUCLEOTIDE SEQUENCE [LARGE SCALE GENOMIC DNA]</scope>
    <source>
        <strain evidence="2 3">PGU16</strain>
        <plasmid evidence="2 3">PPGU16_p2</plasmid>
    </source>
</reference>
<dbReference type="Proteomes" id="UP000510888">
    <property type="component" value="Plasmid PPGU16_p2"/>
</dbReference>
<geneLocation type="plasmid" evidence="2 3">
    <name>PPGU16_p2</name>
</geneLocation>
<keyword evidence="3" id="KW-1185">Reference proteome</keyword>
<organism evidence="2 3">
    <name type="scientific">Paraburkholderia largidicola</name>
    <dbReference type="NCBI Taxonomy" id="3014751"/>
    <lineage>
        <taxon>Bacteria</taxon>
        <taxon>Pseudomonadati</taxon>
        <taxon>Pseudomonadota</taxon>
        <taxon>Betaproteobacteria</taxon>
        <taxon>Burkholderiales</taxon>
        <taxon>Burkholderiaceae</taxon>
        <taxon>Paraburkholderia</taxon>
    </lineage>
</organism>